<sequence length="190" mass="21052">MSTTLTGAAGYNWLLRLRTQIYGDTPVTANYTAPGTEKTYAVFACPAEGTGFGDYNNDLFYYSHYGHNSLGFGYDSSKRGTAYDKSPYYPRNESALLDSSKAVVFMDQGKLATPNIDWVVTTYIAYRHDGGGSSTLTSTKWIEYNGNLTNAGFYDGHAATVNKKEVGTDRFKWLRNGITYLDGEKVIDEL</sequence>
<name>A0A645F7K1_9ZZZZ</name>
<dbReference type="AlphaFoldDB" id="A0A645F7K1"/>
<organism evidence="1">
    <name type="scientific">bioreactor metagenome</name>
    <dbReference type="NCBI Taxonomy" id="1076179"/>
    <lineage>
        <taxon>unclassified sequences</taxon>
        <taxon>metagenomes</taxon>
        <taxon>ecological metagenomes</taxon>
    </lineage>
</organism>
<gene>
    <name evidence="1" type="ORF">SDC9_157153</name>
</gene>
<dbReference type="EMBL" id="VSSQ01055990">
    <property type="protein sequence ID" value="MPN09860.1"/>
    <property type="molecule type" value="Genomic_DNA"/>
</dbReference>
<accession>A0A645F7K1</accession>
<proteinExistence type="predicted"/>
<protein>
    <submittedName>
        <fullName evidence="1">Uncharacterized protein</fullName>
    </submittedName>
</protein>
<reference evidence="1" key="1">
    <citation type="submission" date="2019-08" db="EMBL/GenBank/DDBJ databases">
        <authorList>
            <person name="Kucharzyk K."/>
            <person name="Murdoch R.W."/>
            <person name="Higgins S."/>
            <person name="Loffler F."/>
        </authorList>
    </citation>
    <scope>NUCLEOTIDE SEQUENCE</scope>
</reference>
<comment type="caution">
    <text evidence="1">The sequence shown here is derived from an EMBL/GenBank/DDBJ whole genome shotgun (WGS) entry which is preliminary data.</text>
</comment>
<evidence type="ECO:0000313" key="1">
    <source>
        <dbReference type="EMBL" id="MPN09860.1"/>
    </source>
</evidence>